<evidence type="ECO:0000256" key="9">
    <source>
        <dbReference type="HAMAP-Rule" id="MF_00969"/>
    </source>
</evidence>
<dbReference type="InterPro" id="IPR047112">
    <property type="entry name" value="RecG/Mfd"/>
</dbReference>
<dbReference type="SUPFAM" id="SSF52540">
    <property type="entry name" value="P-loop containing nucleoside triphosphate hydrolases"/>
    <property type="match status" value="4"/>
</dbReference>
<dbReference type="PANTHER" id="PTHR47964:SF1">
    <property type="entry name" value="ATP-DEPENDENT DNA HELICASE HOMOLOG RECG, CHLOROPLASTIC"/>
    <property type="match status" value="1"/>
</dbReference>
<dbReference type="PANTHER" id="PTHR47964">
    <property type="entry name" value="ATP-DEPENDENT DNA HELICASE HOMOLOG RECG, CHLOROPLASTIC"/>
    <property type="match status" value="1"/>
</dbReference>
<keyword evidence="8 9" id="KW-0234">DNA repair</keyword>
<feature type="domain" description="Helicase ATP-binding" evidence="10">
    <location>
        <begin position="569"/>
        <end position="730"/>
    </location>
</feature>
<evidence type="ECO:0000256" key="8">
    <source>
        <dbReference type="ARBA" id="ARBA00023204"/>
    </source>
</evidence>
<reference evidence="12" key="1">
    <citation type="submission" date="2021-04" db="EMBL/GenBank/DDBJ databases">
        <title>Pseudaminobacter soli sp. nov., isolated from paddy soil contaminated by heavy metals.</title>
        <authorList>
            <person name="Zhang K."/>
        </authorList>
    </citation>
    <scope>NUCLEOTIDE SEQUENCE</scope>
    <source>
        <strain evidence="12">19-2017</strain>
    </source>
</reference>
<dbReference type="Gene3D" id="2.40.10.170">
    <property type="match status" value="1"/>
</dbReference>
<evidence type="ECO:0000256" key="2">
    <source>
        <dbReference type="ARBA" id="ARBA00022741"/>
    </source>
</evidence>
<evidence type="ECO:0000313" key="13">
    <source>
        <dbReference type="Proteomes" id="UP000680348"/>
    </source>
</evidence>
<dbReference type="InterPro" id="IPR037235">
    <property type="entry name" value="TRCF-like_C_D7"/>
</dbReference>
<evidence type="ECO:0000256" key="4">
    <source>
        <dbReference type="ARBA" id="ARBA00022801"/>
    </source>
</evidence>
<dbReference type="Pfam" id="PF02559">
    <property type="entry name" value="CarD_TRCF_RID"/>
    <property type="match status" value="1"/>
</dbReference>
<dbReference type="SMART" id="SM01058">
    <property type="entry name" value="CarD_TRCF"/>
    <property type="match status" value="1"/>
</dbReference>
<dbReference type="GO" id="GO:0006355">
    <property type="term" value="P:regulation of DNA-templated transcription"/>
    <property type="evidence" value="ECO:0007669"/>
    <property type="project" value="UniProtKB-UniRule"/>
</dbReference>
<dbReference type="GO" id="GO:0000716">
    <property type="term" value="P:transcription-coupled nucleotide-excision repair, DNA damage recognition"/>
    <property type="evidence" value="ECO:0007669"/>
    <property type="project" value="UniProtKB-UniRule"/>
</dbReference>
<dbReference type="GO" id="GO:0016787">
    <property type="term" value="F:hydrolase activity"/>
    <property type="evidence" value="ECO:0007669"/>
    <property type="project" value="UniProtKB-KW"/>
</dbReference>
<comment type="similarity">
    <text evidence="9">In the N-terminal section; belongs to the UvrB family.</text>
</comment>
<dbReference type="InterPro" id="IPR001650">
    <property type="entry name" value="Helicase_C-like"/>
</dbReference>
<evidence type="ECO:0000313" key="12">
    <source>
        <dbReference type="EMBL" id="MBS3652313.1"/>
    </source>
</evidence>
<feature type="domain" description="Helicase C-terminal" evidence="11">
    <location>
        <begin position="746"/>
        <end position="905"/>
    </location>
</feature>
<dbReference type="InterPro" id="IPR005118">
    <property type="entry name" value="TRCF_C"/>
</dbReference>
<dbReference type="Gene3D" id="3.40.50.300">
    <property type="entry name" value="P-loop containing nucleotide triphosphate hydrolases"/>
    <property type="match status" value="2"/>
</dbReference>
<comment type="subcellular location">
    <subcellularLocation>
        <location evidence="9">Cytoplasm</location>
    </subcellularLocation>
</comment>
<evidence type="ECO:0000256" key="5">
    <source>
        <dbReference type="ARBA" id="ARBA00022806"/>
    </source>
</evidence>
<dbReference type="SMART" id="SM00982">
    <property type="entry name" value="TRCF"/>
    <property type="match status" value="1"/>
</dbReference>
<keyword evidence="7 9" id="KW-0238">DNA-binding</keyword>
<dbReference type="PROSITE" id="PS51194">
    <property type="entry name" value="HELICASE_CTER"/>
    <property type="match status" value="1"/>
</dbReference>
<dbReference type="RefSeq" id="WP_188257868.1">
    <property type="nucleotide sequence ID" value="NZ_JABVCF010000023.1"/>
</dbReference>
<dbReference type="Pfam" id="PF00270">
    <property type="entry name" value="DEAD"/>
    <property type="match status" value="1"/>
</dbReference>
<evidence type="ECO:0000256" key="7">
    <source>
        <dbReference type="ARBA" id="ARBA00023125"/>
    </source>
</evidence>
<keyword evidence="3 9" id="KW-0227">DNA damage</keyword>
<protein>
    <recommendedName>
        <fullName evidence="9">Transcription-repair-coupling factor</fullName>
        <shortName evidence="9">TRCF</shortName>
        <ecNumber evidence="9">3.6.4.-</ecNumber>
    </recommendedName>
</protein>
<dbReference type="Pfam" id="PF03461">
    <property type="entry name" value="TRCF"/>
    <property type="match status" value="1"/>
</dbReference>
<evidence type="ECO:0000256" key="3">
    <source>
        <dbReference type="ARBA" id="ARBA00022763"/>
    </source>
</evidence>
<keyword evidence="2 9" id="KW-0547">Nucleotide-binding</keyword>
<keyword evidence="5 12" id="KW-0347">Helicase</keyword>
<evidence type="ECO:0000256" key="1">
    <source>
        <dbReference type="ARBA" id="ARBA00022490"/>
    </source>
</evidence>
<keyword evidence="6 9" id="KW-0067">ATP-binding</keyword>
<accession>A0A942E718</accession>
<proteinExistence type="inferred from homology"/>
<dbReference type="InterPro" id="IPR027417">
    <property type="entry name" value="P-loop_NTPase"/>
</dbReference>
<comment type="similarity">
    <text evidence="9">In the C-terminal section; belongs to the helicase family. RecG subfamily.</text>
</comment>
<dbReference type="Proteomes" id="UP000680348">
    <property type="component" value="Unassembled WGS sequence"/>
</dbReference>
<evidence type="ECO:0000256" key="6">
    <source>
        <dbReference type="ARBA" id="ARBA00022840"/>
    </source>
</evidence>
<dbReference type="SMART" id="SM00487">
    <property type="entry name" value="DEXDc"/>
    <property type="match status" value="1"/>
</dbReference>
<dbReference type="Gene3D" id="3.40.50.11180">
    <property type="match status" value="1"/>
</dbReference>
<dbReference type="InterPro" id="IPR004576">
    <property type="entry name" value="Mfd"/>
</dbReference>
<name>A0A942E718_9HYPH</name>
<dbReference type="InterPro" id="IPR003711">
    <property type="entry name" value="CarD-like/TRCF_RID"/>
</dbReference>
<dbReference type="Pfam" id="PF00271">
    <property type="entry name" value="Helicase_C"/>
    <property type="match status" value="1"/>
</dbReference>
<dbReference type="HAMAP" id="MF_00969">
    <property type="entry name" value="TRCF"/>
    <property type="match status" value="1"/>
</dbReference>
<dbReference type="GO" id="GO:0005524">
    <property type="term" value="F:ATP binding"/>
    <property type="evidence" value="ECO:0007669"/>
    <property type="project" value="UniProtKB-UniRule"/>
</dbReference>
<dbReference type="SUPFAM" id="SSF141259">
    <property type="entry name" value="CarD-like"/>
    <property type="match status" value="1"/>
</dbReference>
<dbReference type="EC" id="3.6.4.-" evidence="9"/>
<dbReference type="InterPro" id="IPR041471">
    <property type="entry name" value="UvrB_inter"/>
</dbReference>
<gene>
    <name evidence="9" type="primary">mfd</name>
    <name evidence="12" type="ORF">KEU06_27355</name>
</gene>
<dbReference type="EMBL" id="JAGWCR010000023">
    <property type="protein sequence ID" value="MBS3652313.1"/>
    <property type="molecule type" value="Genomic_DNA"/>
</dbReference>
<dbReference type="Gene3D" id="3.90.1150.50">
    <property type="entry name" value="Transcription-repair-coupling factor, D7 domain"/>
    <property type="match status" value="1"/>
</dbReference>
<dbReference type="SUPFAM" id="SSF143517">
    <property type="entry name" value="TRCF domain-like"/>
    <property type="match status" value="1"/>
</dbReference>
<dbReference type="Gene3D" id="3.30.2060.10">
    <property type="entry name" value="Penicillin-binding protein 1b domain"/>
    <property type="match status" value="1"/>
</dbReference>
<comment type="function">
    <text evidence="9">Couples transcription and DNA repair by recognizing RNA polymerase (RNAP) stalled at DNA lesions. Mediates ATP-dependent release of RNAP and its truncated transcript from the DNA, and recruitment of nucleotide excision repair machinery to the damaged site.</text>
</comment>
<organism evidence="12 13">
    <name type="scientific">Pseudaminobacter soli</name>
    <name type="common">ex Zhang et al. 2022</name>
    <dbReference type="NCBI Taxonomy" id="2831468"/>
    <lineage>
        <taxon>Bacteria</taxon>
        <taxon>Pseudomonadati</taxon>
        <taxon>Pseudomonadota</taxon>
        <taxon>Alphaproteobacteria</taxon>
        <taxon>Hyphomicrobiales</taxon>
        <taxon>Phyllobacteriaceae</taxon>
        <taxon>Pseudaminobacter</taxon>
    </lineage>
</organism>
<dbReference type="GO" id="GO:0005737">
    <property type="term" value="C:cytoplasm"/>
    <property type="evidence" value="ECO:0007669"/>
    <property type="project" value="UniProtKB-SubCell"/>
</dbReference>
<comment type="caution">
    <text evidence="12">The sequence shown here is derived from an EMBL/GenBank/DDBJ whole genome shotgun (WGS) entry which is preliminary data.</text>
</comment>
<dbReference type="GO" id="GO:0003678">
    <property type="term" value="F:DNA helicase activity"/>
    <property type="evidence" value="ECO:0007669"/>
    <property type="project" value="TreeGrafter"/>
</dbReference>
<evidence type="ECO:0000259" key="11">
    <source>
        <dbReference type="PROSITE" id="PS51194"/>
    </source>
</evidence>
<dbReference type="SMART" id="SM00490">
    <property type="entry name" value="HELICc"/>
    <property type="match status" value="1"/>
</dbReference>
<dbReference type="GO" id="GO:0003684">
    <property type="term" value="F:damaged DNA binding"/>
    <property type="evidence" value="ECO:0007669"/>
    <property type="project" value="InterPro"/>
</dbReference>
<dbReference type="InterPro" id="IPR011545">
    <property type="entry name" value="DEAD/DEAH_box_helicase_dom"/>
</dbReference>
<dbReference type="InterPro" id="IPR014001">
    <property type="entry name" value="Helicase_ATP-bd"/>
</dbReference>
<dbReference type="CDD" id="cd17991">
    <property type="entry name" value="DEXHc_TRCF"/>
    <property type="match status" value="1"/>
</dbReference>
<dbReference type="PROSITE" id="PS51192">
    <property type="entry name" value="HELICASE_ATP_BIND_1"/>
    <property type="match status" value="1"/>
</dbReference>
<keyword evidence="13" id="KW-1185">Reference proteome</keyword>
<sequence length="1093" mass="118575">MPAADEPERGGRSLPAAAIAARLIERANAAGRRDLLYLAGSEAAADEVALAFKSLRPETEVIVIPPWDCLPYDSALPSRECMGRRASAIEALSRPARTTRLLVTSVEAALGRVPSAEALSPGFKTLSVGDELTREALLADLERAGYILDERVDEAGEAAFLGQVLDIFPSAAEQPVRILLDEEDDIIEIRTYDPLSQRTQSNLSSMRIPPASELIADAPEETGARGRVSLEQMLLRVGVELRTVFDLLPEAALVTAPGFQDRLATASGLVAESRQARADVDGVSAHQEHFYLSDKEVTLIIEERGAETLDVGGIEGLPDFLLQADPAGAVARFISAALETGPVLLAGTASELARMERGLARRLERKPDAVEHWSDVIAAEAGSLLAAPWDLEHGFVDRRAGFAIVAAPDLFGARLYHGRGAAEAELAAEPELDVGDVVIHEDHGVCVLRALETVEVDGVSRDTVRLEFHEGASLLAPVGEFGRIWRYGADEGTVTLDRLKGDAWNKRKALVSAEIDEAAGQLVELARKREAGGADKIVPPRAAYARFSARFPYPETPDQQTAIASVLNDLASGKAMNRLICGDVGFGKTEVALRAAAAVALSGKQVAVVAPTTVLARQHYETFRRRFAGTGVEVGHLSRAVGTAETKRVQEGLASGKIGLVVGTHAVAGKNVSFKHLGLVVIDEEHRFGTRLKENLRSLKPNLHVLTMSATPIPRTLQGAMVGIHETSTLATPPARRRLVRTSLAEFDQAAVRTALLREKRRDGQSFFVVPRIEDIDGLRKEFARIVPELSLRVAHGELEIAELDETMVGFADGDGDVLLATNIIESGLDVPRANTILVWRPDRFGLAQLHQIRGRVGRGRPQGFAYLLTEPGQELAYETRSRLSTLVAFDRLGSGLAISARDLDLRGAGDLVGDDQAGHMKLIGVSLYQHLLARAVRIARGERLEVEVEPSIELEMAGALPEGYVSESLVRLNLYSRLQRLEDPVEISALEDELIDRFGPPPEEVRTLLDIALIKLRAAQAGVSAVRAGPKAIAVVFLEQPDEKTWARWEKRRRLSRRGNRLVAETSTAPGPKRLDRTRRLLELISAKRPVR</sequence>
<keyword evidence="1 9" id="KW-0963">Cytoplasm</keyword>
<dbReference type="Pfam" id="PF17757">
    <property type="entry name" value="UvrB_inter"/>
    <property type="match status" value="1"/>
</dbReference>
<keyword evidence="4 9" id="KW-0378">Hydrolase</keyword>
<evidence type="ECO:0000259" key="10">
    <source>
        <dbReference type="PROSITE" id="PS51192"/>
    </source>
</evidence>
<dbReference type="AlphaFoldDB" id="A0A942E718"/>
<dbReference type="InterPro" id="IPR036101">
    <property type="entry name" value="CarD-like/TRCF_RID_sf"/>
</dbReference>